<dbReference type="GO" id="GO:0003723">
    <property type="term" value="F:RNA binding"/>
    <property type="evidence" value="ECO:0007669"/>
    <property type="project" value="InterPro"/>
</dbReference>
<dbReference type="Gene3D" id="3.30.2350.20">
    <property type="entry name" value="TruD, catalytic domain"/>
    <property type="match status" value="3"/>
</dbReference>
<dbReference type="EMBL" id="JAULSR010000004">
    <property type="protein sequence ID" value="KAK0621243.1"/>
    <property type="molecule type" value="Genomic_DNA"/>
</dbReference>
<dbReference type="CDD" id="cd02576">
    <property type="entry name" value="PseudoU_synth_ScPUS7"/>
    <property type="match status" value="1"/>
</dbReference>
<dbReference type="Proteomes" id="UP001174934">
    <property type="component" value="Unassembled WGS sequence"/>
</dbReference>
<dbReference type="InterPro" id="IPR001656">
    <property type="entry name" value="PsdUridine_synth_TruD"/>
</dbReference>
<evidence type="ECO:0000256" key="2">
    <source>
        <dbReference type="ARBA" id="ARBA00023235"/>
    </source>
</evidence>
<dbReference type="InterPro" id="IPR020103">
    <property type="entry name" value="PsdUridine_synth_cat_dom_sf"/>
</dbReference>
<dbReference type="AlphaFoldDB" id="A0AA39WTC2"/>
<dbReference type="GO" id="GO:0009982">
    <property type="term" value="F:pseudouridine synthase activity"/>
    <property type="evidence" value="ECO:0007669"/>
    <property type="project" value="InterPro"/>
</dbReference>
<reference evidence="5" key="1">
    <citation type="submission" date="2023-06" db="EMBL/GenBank/DDBJ databases">
        <title>Genome-scale phylogeny and comparative genomics of the fungal order Sordariales.</title>
        <authorList>
            <consortium name="Lawrence Berkeley National Laboratory"/>
            <person name="Hensen N."/>
            <person name="Bonometti L."/>
            <person name="Westerberg I."/>
            <person name="Brannstrom I.O."/>
            <person name="Guillou S."/>
            <person name="Cros-Aarteil S."/>
            <person name="Calhoun S."/>
            <person name="Haridas S."/>
            <person name="Kuo A."/>
            <person name="Mondo S."/>
            <person name="Pangilinan J."/>
            <person name="Riley R."/>
            <person name="LaButti K."/>
            <person name="Andreopoulos B."/>
            <person name="Lipzen A."/>
            <person name="Chen C."/>
            <person name="Yanf M."/>
            <person name="Daum C."/>
            <person name="Ng V."/>
            <person name="Clum A."/>
            <person name="Steindorff A."/>
            <person name="Ohm R."/>
            <person name="Martin F."/>
            <person name="Silar P."/>
            <person name="Natvig D."/>
            <person name="Lalanne C."/>
            <person name="Gautier V."/>
            <person name="Ament-velasquez S.L."/>
            <person name="Kruys A."/>
            <person name="Hutchinson M.I."/>
            <person name="Powell A.J."/>
            <person name="Barry K."/>
            <person name="Miller A.N."/>
            <person name="Grigoriev I.V."/>
            <person name="Debuchy R."/>
            <person name="Gladieux P."/>
            <person name="Thoren M.H."/>
            <person name="Johannesson H."/>
        </authorList>
    </citation>
    <scope>NUCLEOTIDE SEQUENCE</scope>
    <source>
        <strain evidence="5">SMH3391-2</strain>
    </source>
</reference>
<dbReference type="PROSITE" id="PS50984">
    <property type="entry name" value="TRUD"/>
    <property type="match status" value="1"/>
</dbReference>
<comment type="similarity">
    <text evidence="1">Belongs to the pseudouridine synthase TruD family.</text>
</comment>
<keyword evidence="6" id="KW-1185">Reference proteome</keyword>
<dbReference type="PANTHER" id="PTHR13326">
    <property type="entry name" value="TRNA PSEUDOURIDINE SYNTHASE D"/>
    <property type="match status" value="1"/>
</dbReference>
<feature type="compositionally biased region" description="Polar residues" evidence="3">
    <location>
        <begin position="784"/>
        <end position="796"/>
    </location>
</feature>
<evidence type="ECO:0000256" key="3">
    <source>
        <dbReference type="SAM" id="MobiDB-lite"/>
    </source>
</evidence>
<dbReference type="NCBIfam" id="TIGR00094">
    <property type="entry name" value="tRNA_TruD_broad"/>
    <property type="match status" value="1"/>
</dbReference>
<feature type="region of interest" description="Disordered" evidence="3">
    <location>
        <begin position="1"/>
        <end position="21"/>
    </location>
</feature>
<feature type="region of interest" description="Disordered" evidence="3">
    <location>
        <begin position="769"/>
        <end position="810"/>
    </location>
</feature>
<dbReference type="GO" id="GO:0005634">
    <property type="term" value="C:nucleus"/>
    <property type="evidence" value="ECO:0007669"/>
    <property type="project" value="TreeGrafter"/>
</dbReference>
<name>A0AA39WTC2_9PEZI</name>
<dbReference type="InterPro" id="IPR011760">
    <property type="entry name" value="PsdUridine_synth_TruD_insert"/>
</dbReference>
<feature type="region of interest" description="Disordered" evidence="3">
    <location>
        <begin position="684"/>
        <end position="704"/>
    </location>
</feature>
<evidence type="ECO:0000313" key="6">
    <source>
        <dbReference type="Proteomes" id="UP001174934"/>
    </source>
</evidence>
<comment type="caution">
    <text evidence="5">The sequence shown here is derived from an EMBL/GenBank/DDBJ whole genome shotgun (WGS) entry which is preliminary data.</text>
</comment>
<dbReference type="PIRSF" id="PIRSF037016">
    <property type="entry name" value="Pseudouridin_synth_euk_prd"/>
    <property type="match status" value="1"/>
</dbReference>
<sequence length="965" mass="106353">MAAQQRQGNHQPAVKAENEKKLGITQRTAPINFSWTGEVRKRYTDFLVNEIAKDGKVIHLTEYEGTHVQVQQIQNGVSSTRPAPASQPIKAEPSTVPQVDKTPVVQPISDEDKIILDKLLGGPIAENLVSLDTKIQAKKQIPGSERAVVFEAVNDRTARANIHQEIRRIFGGRLETLANNVGVITATPAKWATSTRGKGIAGQVPGGRSTDRFPRKQGGHKNFNELGGEYLHFTLYKENKDTMDAINTIARLLKIKATNFGFAGTKDRRAGTVQRISVARQRASDMVWLNSRLPNVKIGDFKHLPDPLQLGQHGGNEFVITLKNCQILGDIGVGCSVQRRAKMIQEAVEFGLAYMKKHGYINYFGLQRFGTHTIGTHVLGMKVLKGDFEGVTDDILHVDDEFLNDMFEKVQPAHHHGNNDFNNSRDDALRARAITTWKTTRNANKALEALPKRFSAEASIIRHLGRDPKDFMGALLSVTRGMRMMYIHAYQSYVWNFVATRRWSKYGPTVIEGDLVLVQNETIDRTMANDDAEVLSDIEDDDSFYVQARALTKEDVSSGKYTIFDVVLPTPGYDIIYPRNDIGEYYADFMKKLENGELDPFDMRRKHREFSLSGNYRHLIGRFIGEPQYAVRIYTDDTEQMHPTDLDLCNHKKSLEKPAATPTTSASTSSGFASWNHFASNPAQYDKALTPERRRKASEEPASDDVTGIKETWVRTGIDGNAKRIKVARHHQQLESEVPRSDDSPVLPSPSLQAVPSTQSLSDIAALFSPPPTSAMDIDDTSVETKTGESSMSAATGFTGLPANDGSAPTTPSTLVGFARQEATDIDMSTELQAQPGQGNSETEYKPSAADPMGWYGPKMPDVSSVAGSAFSTEKKTGDSVAETNETKETKAASIIMPELFPPSPNPLVDVNNNAVTGGDDPNAKRVAVILKFQLKASNYATVVLRELTGAHPEDKSGLRAMSPA</sequence>
<gene>
    <name evidence="5" type="ORF">B0T17DRAFT_617714</name>
</gene>
<proteinExistence type="inferred from homology"/>
<accession>A0AA39WTC2</accession>
<dbReference type="PANTHER" id="PTHR13326:SF21">
    <property type="entry name" value="PSEUDOURIDYLATE SYNTHASE PUS7L"/>
    <property type="match status" value="1"/>
</dbReference>
<evidence type="ECO:0000313" key="5">
    <source>
        <dbReference type="EMBL" id="KAK0621243.1"/>
    </source>
</evidence>
<keyword evidence="2" id="KW-0413">Isomerase</keyword>
<protein>
    <submittedName>
        <fullName evidence="5">Pseudouridine synthase</fullName>
    </submittedName>
</protein>
<feature type="region of interest" description="Disordered" evidence="3">
    <location>
        <begin position="78"/>
        <end position="100"/>
    </location>
</feature>
<feature type="domain" description="TRUD" evidence="4">
    <location>
        <begin position="359"/>
        <end position="622"/>
    </location>
</feature>
<dbReference type="InterPro" id="IPR042214">
    <property type="entry name" value="TruD_catalytic"/>
</dbReference>
<dbReference type="Pfam" id="PF01142">
    <property type="entry name" value="TruD"/>
    <property type="match status" value="1"/>
</dbReference>
<feature type="compositionally biased region" description="Basic and acidic residues" evidence="3">
    <location>
        <begin position="732"/>
        <end position="743"/>
    </location>
</feature>
<dbReference type="SUPFAM" id="SSF55120">
    <property type="entry name" value="Pseudouridine synthase"/>
    <property type="match status" value="1"/>
</dbReference>
<feature type="region of interest" description="Disordered" evidence="3">
    <location>
        <begin position="728"/>
        <end position="756"/>
    </location>
</feature>
<dbReference type="GO" id="GO:0001522">
    <property type="term" value="P:pseudouridine synthesis"/>
    <property type="evidence" value="ECO:0007669"/>
    <property type="project" value="InterPro"/>
</dbReference>
<organism evidence="5 6">
    <name type="scientific">Bombardia bombarda</name>
    <dbReference type="NCBI Taxonomy" id="252184"/>
    <lineage>
        <taxon>Eukaryota</taxon>
        <taxon>Fungi</taxon>
        <taxon>Dikarya</taxon>
        <taxon>Ascomycota</taxon>
        <taxon>Pezizomycotina</taxon>
        <taxon>Sordariomycetes</taxon>
        <taxon>Sordariomycetidae</taxon>
        <taxon>Sordariales</taxon>
        <taxon>Lasiosphaeriaceae</taxon>
        <taxon>Bombardia</taxon>
    </lineage>
</organism>
<feature type="compositionally biased region" description="Polar residues" evidence="3">
    <location>
        <begin position="1"/>
        <end position="10"/>
    </location>
</feature>
<evidence type="ECO:0000256" key="1">
    <source>
        <dbReference type="ARBA" id="ARBA00007953"/>
    </source>
</evidence>
<evidence type="ECO:0000259" key="4">
    <source>
        <dbReference type="PROSITE" id="PS50984"/>
    </source>
</evidence>